<evidence type="ECO:0000313" key="2">
    <source>
        <dbReference type="EMBL" id="VVC31355.1"/>
    </source>
</evidence>
<dbReference type="Proteomes" id="UP000325440">
    <property type="component" value="Unassembled WGS sequence"/>
</dbReference>
<gene>
    <name evidence="2" type="ORF">CINCED_3A001513</name>
</gene>
<dbReference type="AlphaFoldDB" id="A0A5E4MPS0"/>
<feature type="signal peptide" evidence="1">
    <location>
        <begin position="1"/>
        <end position="19"/>
    </location>
</feature>
<evidence type="ECO:0000313" key="3">
    <source>
        <dbReference type="Proteomes" id="UP000325440"/>
    </source>
</evidence>
<feature type="chain" id="PRO_5022879438" evidence="1">
    <location>
        <begin position="20"/>
        <end position="529"/>
    </location>
</feature>
<organism evidence="2 3">
    <name type="scientific">Cinara cedri</name>
    <dbReference type="NCBI Taxonomy" id="506608"/>
    <lineage>
        <taxon>Eukaryota</taxon>
        <taxon>Metazoa</taxon>
        <taxon>Ecdysozoa</taxon>
        <taxon>Arthropoda</taxon>
        <taxon>Hexapoda</taxon>
        <taxon>Insecta</taxon>
        <taxon>Pterygota</taxon>
        <taxon>Neoptera</taxon>
        <taxon>Paraneoptera</taxon>
        <taxon>Hemiptera</taxon>
        <taxon>Sternorrhyncha</taxon>
        <taxon>Aphidomorpha</taxon>
        <taxon>Aphidoidea</taxon>
        <taxon>Aphididae</taxon>
        <taxon>Lachninae</taxon>
        <taxon>Cinara</taxon>
    </lineage>
</organism>
<dbReference type="EMBL" id="CABPRJ010000949">
    <property type="protein sequence ID" value="VVC31355.1"/>
    <property type="molecule type" value="Genomic_DNA"/>
</dbReference>
<dbReference type="OrthoDB" id="10683527at2759"/>
<protein>
    <submittedName>
        <fullName evidence="2">Winged helix-turn-helix DNA-binding domain</fullName>
    </submittedName>
</protein>
<dbReference type="GO" id="GO:0003677">
    <property type="term" value="F:DNA binding"/>
    <property type="evidence" value="ECO:0007669"/>
    <property type="project" value="UniProtKB-KW"/>
</dbReference>
<keyword evidence="1" id="KW-0732">Signal</keyword>
<sequence length="529" mass="62586">MKILIIFLIALFLLAVCQKQLSELRYRNRLTANQIYNILTLSNNMKFFRITNGDFDGSNHNVSKELSLRKKFHKVKEELDKLTHMFLLRSFGYVVKNLHYHLLYIHRKLKDRSDGPLTAQEEEMIRFPNDQELCIFTYVYDYGEFDVEYVLEAMHYLKTFTESDVSLLKVELARLHNNIRTKIILPQTGNWNWNDSVNDEIRLKENSTERWMYIKDQIYWGSKIFCDTAGPPLIGEDLFDTEEIKSDMFLQHVFVAEVCKVVFKNENESMYSKFLVHYVPSVTHRIMTWDCSNILKTKEFSYECHKKEGPDKDFIRVLNLLEKFYNTPVKPELQWRIKRNGPVNDFYSLESLRKSLENNRYFLNVIQYDNIAADVMLYVAIKEGYRIVKWIDLIIRSQCTNISKIDDTIMQLDYSRSILSLFKYHFHAFINTVLKKRRIDLRENTNLKEFNDLTNNVLSLMSFLKGSNIDIDIIHKNCPFIIDEIAKKYISGTGMPSGNLNPFKIFSMKSPVLNIRRLTNYVSNIGTKY</sequence>
<name>A0A5E4MPS0_9HEMI</name>
<keyword evidence="3" id="KW-1185">Reference proteome</keyword>
<accession>A0A5E4MPS0</accession>
<keyword evidence="2" id="KW-0238">DNA-binding</keyword>
<evidence type="ECO:0000256" key="1">
    <source>
        <dbReference type="SAM" id="SignalP"/>
    </source>
</evidence>
<reference evidence="2 3" key="1">
    <citation type="submission" date="2019-08" db="EMBL/GenBank/DDBJ databases">
        <authorList>
            <person name="Alioto T."/>
            <person name="Alioto T."/>
            <person name="Gomez Garrido J."/>
        </authorList>
    </citation>
    <scope>NUCLEOTIDE SEQUENCE [LARGE SCALE GENOMIC DNA]</scope>
</reference>
<proteinExistence type="predicted"/>